<proteinExistence type="inferred from homology"/>
<comment type="caution">
    <text evidence="4">The sequence shown here is derived from an EMBL/GenBank/DDBJ whole genome shotgun (WGS) entry which is preliminary data.</text>
</comment>
<feature type="region of interest" description="Disordered" evidence="2">
    <location>
        <begin position="595"/>
        <end position="626"/>
    </location>
</feature>
<keyword evidence="5" id="KW-1185">Reference proteome</keyword>
<dbReference type="InterPro" id="IPR000917">
    <property type="entry name" value="Sulfatase_N"/>
</dbReference>
<gene>
    <name evidence="4" type="ORF">ACFOUR_11970</name>
</gene>
<dbReference type="InterPro" id="IPR050738">
    <property type="entry name" value="Sulfatase"/>
</dbReference>
<sequence length="626" mass="69866">MKNGTVGMGPGTVRSTFSLLREEGFPAVVRKGGEKLSSLFTEEIYKVQDINTPEWMSNTDFNTYCIHDTEYIIAQDSPPNQTIDLEVDTSNASAIEVPIVGSERSESVTITSSTEIRRIVSDGTYDYPAQLWSTIPVDESTDTATIRISTDGASSRRSRNVFRQNTSAHRTRVGLPALQPDREQPPIFLLSIDTLPYSARESMQPIVEALGSDATIPTEPRTQAHWTPPSHGSMFTGTHPGDHGYVGHGKGQGDERPINPTLTTIPELLTDHGYKCSSLVSHTRILPEFGFGRGCHRYRGDVMGYNDWVSRNHDSRESLSQVIEWIDTDLQRRDHSLFYFVHVFDPHYPYLPPLDRLSDKELDLTGPSRYREQYDAARGETGEYLRVYERDHDVEQDLSAKMERYHSLSIEYTAEQVARFTDYLKSVDLFDDALIILTGDHGEEFGERGFFTHSSLYDRNIRPFMAIKPPATAEWSVPDTVNTVDFLPTIAHEIGADVPNSCAGEPLQTKDGNSVPRITERITPQRYNVAVESDGVKGIFTYDTGYPDRPSSDVIDAGPVLTEFYDVKAVRDGDFTELDGPSNAAELERIAEEFATSGAGGSYDSAVSATRPAQETEDRLQDLGYL</sequence>
<comment type="similarity">
    <text evidence="1">Belongs to the sulfatase family.</text>
</comment>
<organism evidence="4 5">
    <name type="scientific">Halovivax cerinus</name>
    <dbReference type="NCBI Taxonomy" id="1487865"/>
    <lineage>
        <taxon>Archaea</taxon>
        <taxon>Methanobacteriati</taxon>
        <taxon>Methanobacteriota</taxon>
        <taxon>Stenosarchaea group</taxon>
        <taxon>Halobacteria</taxon>
        <taxon>Halobacteriales</taxon>
        <taxon>Natrialbaceae</taxon>
        <taxon>Halovivax</taxon>
    </lineage>
</organism>
<evidence type="ECO:0000256" key="2">
    <source>
        <dbReference type="SAM" id="MobiDB-lite"/>
    </source>
</evidence>
<dbReference type="AlphaFoldDB" id="A0ABD5NQ09"/>
<dbReference type="PANTHER" id="PTHR42693:SF33">
    <property type="entry name" value="ARYLSULFATASE"/>
    <property type="match status" value="1"/>
</dbReference>
<protein>
    <submittedName>
        <fullName evidence="4">Sulfatase-like hydrolase/transferase</fullName>
    </submittedName>
</protein>
<evidence type="ECO:0000313" key="5">
    <source>
        <dbReference type="Proteomes" id="UP001595846"/>
    </source>
</evidence>
<dbReference type="InterPro" id="IPR017850">
    <property type="entry name" value="Alkaline_phosphatase_core_sf"/>
</dbReference>
<dbReference type="Proteomes" id="UP001595846">
    <property type="component" value="Unassembled WGS sequence"/>
</dbReference>
<feature type="domain" description="Sulfatase N-terminal" evidence="3">
    <location>
        <begin position="224"/>
        <end position="492"/>
    </location>
</feature>
<evidence type="ECO:0000256" key="1">
    <source>
        <dbReference type="ARBA" id="ARBA00008779"/>
    </source>
</evidence>
<dbReference type="Gene3D" id="3.40.720.10">
    <property type="entry name" value="Alkaline Phosphatase, subunit A"/>
    <property type="match status" value="1"/>
</dbReference>
<feature type="compositionally biased region" description="Basic and acidic residues" evidence="2">
    <location>
        <begin position="614"/>
        <end position="626"/>
    </location>
</feature>
<dbReference type="EMBL" id="JBHSAQ010000010">
    <property type="protein sequence ID" value="MFC3959081.1"/>
    <property type="molecule type" value="Genomic_DNA"/>
</dbReference>
<evidence type="ECO:0000313" key="4">
    <source>
        <dbReference type="EMBL" id="MFC3959081.1"/>
    </source>
</evidence>
<name>A0ABD5NQ09_9EURY</name>
<dbReference type="PANTHER" id="PTHR42693">
    <property type="entry name" value="ARYLSULFATASE FAMILY MEMBER"/>
    <property type="match status" value="1"/>
</dbReference>
<reference evidence="4 5" key="1">
    <citation type="journal article" date="2019" name="Int. J. Syst. Evol. Microbiol.">
        <title>The Global Catalogue of Microorganisms (GCM) 10K type strain sequencing project: providing services to taxonomists for standard genome sequencing and annotation.</title>
        <authorList>
            <consortium name="The Broad Institute Genomics Platform"/>
            <consortium name="The Broad Institute Genome Sequencing Center for Infectious Disease"/>
            <person name="Wu L."/>
            <person name="Ma J."/>
        </authorList>
    </citation>
    <scope>NUCLEOTIDE SEQUENCE [LARGE SCALE GENOMIC DNA]</scope>
    <source>
        <strain evidence="4 5">IBRC-M 10256</strain>
    </source>
</reference>
<dbReference type="RefSeq" id="WP_382274439.1">
    <property type="nucleotide sequence ID" value="NZ_JBHSAQ010000010.1"/>
</dbReference>
<dbReference type="Pfam" id="PF00884">
    <property type="entry name" value="Sulfatase"/>
    <property type="match status" value="1"/>
</dbReference>
<dbReference type="SUPFAM" id="SSF53649">
    <property type="entry name" value="Alkaline phosphatase-like"/>
    <property type="match status" value="1"/>
</dbReference>
<accession>A0ABD5NQ09</accession>
<evidence type="ECO:0000259" key="3">
    <source>
        <dbReference type="Pfam" id="PF00884"/>
    </source>
</evidence>